<dbReference type="VEuPathDB" id="ToxoDB:EPH_0041450"/>
<evidence type="ECO:0000256" key="1">
    <source>
        <dbReference type="SAM" id="MobiDB-lite"/>
    </source>
</evidence>
<feature type="region of interest" description="Disordered" evidence="1">
    <location>
        <begin position="132"/>
        <end position="159"/>
    </location>
</feature>
<feature type="compositionally biased region" description="Polar residues" evidence="1">
    <location>
        <begin position="1"/>
        <end position="12"/>
    </location>
</feature>
<proteinExistence type="predicted"/>
<feature type="compositionally biased region" description="Low complexity" evidence="1">
    <location>
        <begin position="132"/>
        <end position="145"/>
    </location>
</feature>
<feature type="region of interest" description="Disordered" evidence="1">
    <location>
        <begin position="1"/>
        <end position="67"/>
    </location>
</feature>
<accession>U6G5N7</accession>
<dbReference type="OrthoDB" id="350866at2759"/>
<reference evidence="2" key="1">
    <citation type="submission" date="2013-10" db="EMBL/GenBank/DDBJ databases">
        <title>Genomic analysis of the causative agents of coccidiosis in chickens.</title>
        <authorList>
            <person name="Reid A.J."/>
            <person name="Blake D."/>
            <person name="Billington K."/>
            <person name="Browne H."/>
            <person name="Dunn M."/>
            <person name="Hung S."/>
            <person name="Kawahara F."/>
            <person name="Miranda-Saavedra D."/>
            <person name="Mourier T."/>
            <person name="Nagra H."/>
            <person name="Otto T.D."/>
            <person name="Rawlings N."/>
            <person name="Sanchez A."/>
            <person name="Sanders M."/>
            <person name="Subramaniam C."/>
            <person name="Tay Y."/>
            <person name="Dear P."/>
            <person name="Doerig C."/>
            <person name="Gruber A."/>
            <person name="Parkinson J."/>
            <person name="Shirley M."/>
            <person name="Wan K.L."/>
            <person name="Berriman M."/>
            <person name="Tomley F."/>
            <person name="Pain A."/>
        </authorList>
    </citation>
    <scope>NUCLEOTIDE SEQUENCE [LARGE SCALE GENOMIC DNA]</scope>
    <source>
        <strain evidence="2">Houghton</strain>
    </source>
</reference>
<sequence length="392" mass="41056">MIDSSPEGQRQRQAPFCQGLSPEQTAPTSDAAGQVPSGEGRPGAVGQSPSSVPVRRTGGASPASAEANIAATSSAALAAPAARGDPIAATAAAGASAAGEARAASTSVAAADDPPAEAAAAGAANDPLRGAAKAGAAGEASATAASTPRAGEPSPGGALTTTGVANAEAYWIRTHPYVSLPVLQEGVVPPQIHLSASNFVTSNGSSVEGTLLCIRRLFMKQALDQIDASLLVGFLQELAIASAARARGAHRMLRAMHGVATIGLQFLVLDYTVSALHVLGISPPSCSWWEAFTECFDTGYRYMGPRRRTPYGRRVNIDLANRMLAAMSTYKAGTRPDLEEIVDLKRILFFSFCSPSDFRSHTWDPWRTDHLLFEREYPVFSGLLRLRRHIPH</sequence>
<keyword evidence="3" id="KW-1185">Reference proteome</keyword>
<dbReference type="AlphaFoldDB" id="U6G5N7"/>
<gene>
    <name evidence="2" type="ORF">EPH_0041450</name>
</gene>
<dbReference type="Proteomes" id="UP000018201">
    <property type="component" value="Unassembled WGS sequence"/>
</dbReference>
<name>U6G5N7_9EIME</name>
<protein>
    <submittedName>
        <fullName evidence="2">Uncharacterized protein</fullName>
    </submittedName>
</protein>
<organism evidence="2 3">
    <name type="scientific">Eimeria praecox</name>
    <dbReference type="NCBI Taxonomy" id="51316"/>
    <lineage>
        <taxon>Eukaryota</taxon>
        <taxon>Sar</taxon>
        <taxon>Alveolata</taxon>
        <taxon>Apicomplexa</taxon>
        <taxon>Conoidasida</taxon>
        <taxon>Coccidia</taxon>
        <taxon>Eucoccidiorida</taxon>
        <taxon>Eimeriorina</taxon>
        <taxon>Eimeriidae</taxon>
        <taxon>Eimeria</taxon>
    </lineage>
</organism>
<dbReference type="EMBL" id="HG690949">
    <property type="protein sequence ID" value="CDI75495.1"/>
    <property type="molecule type" value="Genomic_DNA"/>
</dbReference>
<evidence type="ECO:0000313" key="2">
    <source>
        <dbReference type="EMBL" id="CDI75495.1"/>
    </source>
</evidence>
<reference evidence="2" key="2">
    <citation type="submission" date="2013-10" db="EMBL/GenBank/DDBJ databases">
        <authorList>
            <person name="Aslett M."/>
        </authorList>
    </citation>
    <scope>NUCLEOTIDE SEQUENCE [LARGE SCALE GENOMIC DNA]</scope>
    <source>
        <strain evidence="2">Houghton</strain>
    </source>
</reference>
<evidence type="ECO:0000313" key="3">
    <source>
        <dbReference type="Proteomes" id="UP000018201"/>
    </source>
</evidence>